<evidence type="ECO:0000313" key="2">
    <source>
        <dbReference type="Proteomes" id="UP001163324"/>
    </source>
</evidence>
<name>A0ACC0URA5_9HYPO</name>
<dbReference type="Proteomes" id="UP001163324">
    <property type="component" value="Chromosome 9"/>
</dbReference>
<keyword evidence="2" id="KW-1185">Reference proteome</keyword>
<protein>
    <submittedName>
        <fullName evidence="1">Uncharacterized protein</fullName>
    </submittedName>
</protein>
<sequence length="68" mass="7859">MPLQDKEHYDHFGHYLVSDHADKGPIEINTTASNPRGGDFILNMILVTRTRLLPTNLYRHMPPKVVFE</sequence>
<reference evidence="1" key="1">
    <citation type="submission" date="2022-10" db="EMBL/GenBank/DDBJ databases">
        <title>Complete Genome of Trichothecium roseum strain YXFP-22015, a Plant Pathogen Isolated from Citrus.</title>
        <authorList>
            <person name="Wang Y."/>
            <person name="Zhu L."/>
        </authorList>
    </citation>
    <scope>NUCLEOTIDE SEQUENCE</scope>
    <source>
        <strain evidence="1">YXFP-22015</strain>
    </source>
</reference>
<evidence type="ECO:0000313" key="1">
    <source>
        <dbReference type="EMBL" id="KAI9896651.1"/>
    </source>
</evidence>
<proteinExistence type="predicted"/>
<gene>
    <name evidence="1" type="ORF">N3K66_008823</name>
</gene>
<dbReference type="EMBL" id="CM047948">
    <property type="protein sequence ID" value="KAI9896651.1"/>
    <property type="molecule type" value="Genomic_DNA"/>
</dbReference>
<accession>A0ACC0URA5</accession>
<comment type="caution">
    <text evidence="1">The sequence shown here is derived from an EMBL/GenBank/DDBJ whole genome shotgun (WGS) entry which is preliminary data.</text>
</comment>
<organism evidence="1 2">
    <name type="scientific">Trichothecium roseum</name>
    <dbReference type="NCBI Taxonomy" id="47278"/>
    <lineage>
        <taxon>Eukaryota</taxon>
        <taxon>Fungi</taxon>
        <taxon>Dikarya</taxon>
        <taxon>Ascomycota</taxon>
        <taxon>Pezizomycotina</taxon>
        <taxon>Sordariomycetes</taxon>
        <taxon>Hypocreomycetidae</taxon>
        <taxon>Hypocreales</taxon>
        <taxon>Hypocreales incertae sedis</taxon>
        <taxon>Trichothecium</taxon>
    </lineage>
</organism>